<accession>J9CM03</accession>
<gene>
    <name evidence="2" type="ORF">EVA_10770</name>
</gene>
<dbReference type="InterPro" id="IPR038726">
    <property type="entry name" value="PDDEXK_AddAB-type"/>
</dbReference>
<name>J9CM03_9ZZZZ</name>
<sequence>REDVLEKLDYHVGDPSAAGDSLVIPVKRKKTGGFTSTSKVADEKQFSAMMKFVQDKAEKIGEEIFQGNTRVNPYEMQQERACEYCPYVGVCGFDENLSGYAYRRLEHYDTNEIWEKIKEEGKEEHHGGIVDPGTKEGY</sequence>
<dbReference type="Pfam" id="PF12705">
    <property type="entry name" value="PDDEXK_1"/>
    <property type="match status" value="1"/>
</dbReference>
<comment type="caution">
    <text evidence="2">The sequence shown here is derived from an EMBL/GenBank/DDBJ whole genome shotgun (WGS) entry which is preliminary data.</text>
</comment>
<dbReference type="EMBL" id="AMCI01003090">
    <property type="protein sequence ID" value="EJX01121.1"/>
    <property type="molecule type" value="Genomic_DNA"/>
</dbReference>
<protein>
    <submittedName>
        <fullName evidence="2">ATP-dependent nuclease subunit B</fullName>
    </submittedName>
</protein>
<dbReference type="AlphaFoldDB" id="J9CM03"/>
<feature type="domain" description="PD-(D/E)XK endonuclease-like" evidence="1">
    <location>
        <begin position="24"/>
        <end position="91"/>
    </location>
</feature>
<feature type="non-terminal residue" evidence="2">
    <location>
        <position position="1"/>
    </location>
</feature>
<evidence type="ECO:0000313" key="2">
    <source>
        <dbReference type="EMBL" id="EJX01121.1"/>
    </source>
</evidence>
<evidence type="ECO:0000259" key="1">
    <source>
        <dbReference type="Pfam" id="PF12705"/>
    </source>
</evidence>
<reference evidence="2" key="1">
    <citation type="journal article" date="2012" name="PLoS ONE">
        <title>Gene sets for utilization of primary and secondary nutrition supplies in the distal gut of endangered iberian lynx.</title>
        <authorList>
            <person name="Alcaide M."/>
            <person name="Messina E."/>
            <person name="Richter M."/>
            <person name="Bargiela R."/>
            <person name="Peplies J."/>
            <person name="Huws S.A."/>
            <person name="Newbold C.J."/>
            <person name="Golyshin P.N."/>
            <person name="Simon M.A."/>
            <person name="Lopez G."/>
            <person name="Yakimov M.M."/>
            <person name="Ferrer M."/>
        </authorList>
    </citation>
    <scope>NUCLEOTIDE SEQUENCE</scope>
</reference>
<organism evidence="2">
    <name type="scientific">gut metagenome</name>
    <dbReference type="NCBI Taxonomy" id="749906"/>
    <lineage>
        <taxon>unclassified sequences</taxon>
        <taxon>metagenomes</taxon>
        <taxon>organismal metagenomes</taxon>
    </lineage>
</organism>
<proteinExistence type="predicted"/>